<dbReference type="InterPro" id="IPR001611">
    <property type="entry name" value="Leu-rich_rpt"/>
</dbReference>
<protein>
    <recommendedName>
        <fullName evidence="2">Leucine-rich repeat protein</fullName>
    </recommendedName>
</protein>
<name>A0A3G5A0A3_9VIRU</name>
<evidence type="ECO:0008006" key="2">
    <source>
        <dbReference type="Google" id="ProtNLM"/>
    </source>
</evidence>
<dbReference type="Gene3D" id="3.80.10.10">
    <property type="entry name" value="Ribonuclease Inhibitor"/>
    <property type="match status" value="2"/>
</dbReference>
<dbReference type="InterPro" id="IPR006553">
    <property type="entry name" value="Leu-rich_rpt_Cys-con_subtyp"/>
</dbReference>
<dbReference type="SUPFAM" id="SSF52047">
    <property type="entry name" value="RNI-like"/>
    <property type="match status" value="1"/>
</dbReference>
<dbReference type="SMART" id="SM00367">
    <property type="entry name" value="LRR_CC"/>
    <property type="match status" value="4"/>
</dbReference>
<sequence>MNQKILWIPLTILTSYLDIDSLKNLSFSHEYFLKYAYSMKNIEMKITTEKEGSDLIKIFKNIKLCYKVRYDQKVTDALLDNITSIDISSIYLIDRTILMKLPNLHKLTTCYQNHITNADITHLRKLKKLETRSYNITDSGISILTNLEELNISNNLTITGNCFSQLPKLTKLNIKSTAKICDHHISNLTNLKSLNLSKNDNITDLAIHNLLNLTELNISSTYRIKGNNLSVLTNLKNLYCGDHNVENYNIKNLLSLTSLNCVFSNLPSEQYSSLTNLESLFVLGGKYINKSLIHLINLTTLSVSNSASNDLTLGSLTNLKQLSFSHYYDKTQNITSQINNILTKLTNLTLLNIPNNQDITDDAIINLTRLNILDVSRTKQITNRSIEKLLNLAHLDLERTERVTDEAISKLTKLTFLNVKQNNKITIDSIKNLSRLNWLGTDDKDIFKGRRDITVIRTSEDEIDDDS</sequence>
<accession>A0A3G5A0A3</accession>
<dbReference type="GO" id="GO:0031146">
    <property type="term" value="P:SCF-dependent proteasomal ubiquitin-dependent protein catabolic process"/>
    <property type="evidence" value="ECO:0007669"/>
    <property type="project" value="TreeGrafter"/>
</dbReference>
<dbReference type="InterPro" id="IPR032675">
    <property type="entry name" value="LRR_dom_sf"/>
</dbReference>
<dbReference type="PANTHER" id="PTHR13318">
    <property type="entry name" value="PARTNER OF PAIRED, ISOFORM B-RELATED"/>
    <property type="match status" value="1"/>
</dbReference>
<gene>
    <name evidence="1" type="ORF">Harvfovirus3_5</name>
</gene>
<dbReference type="PROSITE" id="PS51450">
    <property type="entry name" value="LRR"/>
    <property type="match status" value="1"/>
</dbReference>
<evidence type="ECO:0000313" key="1">
    <source>
        <dbReference type="EMBL" id="AYV80560.1"/>
    </source>
</evidence>
<reference evidence="1" key="1">
    <citation type="submission" date="2018-10" db="EMBL/GenBank/DDBJ databases">
        <title>Hidden diversity of soil giant viruses.</title>
        <authorList>
            <person name="Schulz F."/>
            <person name="Alteio L."/>
            <person name="Goudeau D."/>
            <person name="Ryan E.M."/>
            <person name="Malmstrom R.R."/>
            <person name="Blanchard J."/>
            <person name="Woyke T."/>
        </authorList>
    </citation>
    <scope>NUCLEOTIDE SEQUENCE</scope>
    <source>
        <strain evidence="1">HAV1</strain>
    </source>
</reference>
<proteinExistence type="predicted"/>
<dbReference type="EMBL" id="MK072245">
    <property type="protein sequence ID" value="AYV80560.1"/>
    <property type="molecule type" value="Genomic_DNA"/>
</dbReference>
<dbReference type="GO" id="GO:0019005">
    <property type="term" value="C:SCF ubiquitin ligase complex"/>
    <property type="evidence" value="ECO:0007669"/>
    <property type="project" value="TreeGrafter"/>
</dbReference>
<organism evidence="1">
    <name type="scientific">Harvfovirus sp</name>
    <dbReference type="NCBI Taxonomy" id="2487768"/>
    <lineage>
        <taxon>Viruses</taxon>
        <taxon>Varidnaviria</taxon>
        <taxon>Bamfordvirae</taxon>
        <taxon>Nucleocytoviricota</taxon>
        <taxon>Megaviricetes</taxon>
        <taxon>Imitervirales</taxon>
        <taxon>Mimiviridae</taxon>
        <taxon>Klosneuvirinae</taxon>
    </lineage>
</organism>